<dbReference type="InterPro" id="IPR050483">
    <property type="entry name" value="CoA-transferase_III_domain"/>
</dbReference>
<dbReference type="OrthoDB" id="9806585at2"/>
<dbReference type="InterPro" id="IPR003673">
    <property type="entry name" value="CoA-Trfase_fam_III"/>
</dbReference>
<reference evidence="3 4" key="1">
    <citation type="submission" date="2017-02" db="EMBL/GenBank/DDBJ databases">
        <authorList>
            <person name="Peterson S.W."/>
        </authorList>
    </citation>
    <scope>NUCLEOTIDE SEQUENCE [LARGE SCALE GENOMIC DNA]</scope>
    <source>
        <strain evidence="3 4">DSM 9653</strain>
    </source>
</reference>
<dbReference type="Gene3D" id="3.40.50.10540">
    <property type="entry name" value="Crotonobetainyl-coa:carnitine coa-transferase, domain 1"/>
    <property type="match status" value="1"/>
</dbReference>
<protein>
    <submittedName>
        <fullName evidence="3">Formyl-CoA transferase</fullName>
    </submittedName>
</protein>
<dbReference type="Pfam" id="PF02515">
    <property type="entry name" value="CoA_transf_3"/>
    <property type="match status" value="1"/>
</dbReference>
<dbReference type="Gene3D" id="3.30.1540.10">
    <property type="entry name" value="formyl-coa transferase, domain 3"/>
    <property type="match status" value="1"/>
</dbReference>
<dbReference type="SUPFAM" id="SSF89796">
    <property type="entry name" value="CoA-transferase family III (CaiB/BaiF)"/>
    <property type="match status" value="1"/>
</dbReference>
<sequence length="413" mass="44070">MTSRTGSLADIKVIDASRVLGGPYAGQILGDHGADVIKIEPPAGDETRGWGPPFLDGAASYFLGLNRNKRGMALDLTQEAGRELLLRLLESADVFIENFKTGTLERWGLGREELERRFPRLVHCRVSGFGADGPLGGLPGYDAAIQASAGIMSVNGELGGEPLRVGLPVVDMVTGLNAVIGILMALQERATSGKGQFVETTLYDCGVSLLHPHLPNYYLSGKVAGRSGNAHPNITPYDVFATRDAPLFLAVGNNRQFATLCKVIGRPELAEDPRYATNKDRNINRDALKLDLETAMAGFDCAPLAERLIKSGVPCGAVRNIDQVMADPHTHHRGMVVDIGAYRGTGSPIKLSRTPASYRMAPPRFGEHTAAILAEAGVQGDLFADALPGFAPADEAQDPETDAKAADRQKVHG</sequence>
<evidence type="ECO:0000256" key="1">
    <source>
        <dbReference type="ARBA" id="ARBA00022679"/>
    </source>
</evidence>
<name>A0A1T5BDV3_9HYPH</name>
<dbReference type="InterPro" id="IPR044855">
    <property type="entry name" value="CoA-Trfase_III_dom3_sf"/>
</dbReference>
<evidence type="ECO:0000313" key="3">
    <source>
        <dbReference type="EMBL" id="SKB45023.1"/>
    </source>
</evidence>
<dbReference type="GO" id="GO:0008410">
    <property type="term" value="F:CoA-transferase activity"/>
    <property type="evidence" value="ECO:0007669"/>
    <property type="project" value="TreeGrafter"/>
</dbReference>
<dbReference type="EMBL" id="FUYX01000002">
    <property type="protein sequence ID" value="SKB45023.1"/>
    <property type="molecule type" value="Genomic_DNA"/>
</dbReference>
<dbReference type="AlphaFoldDB" id="A0A1T5BDV3"/>
<dbReference type="RefSeq" id="WP_079591120.1">
    <property type="nucleotide sequence ID" value="NZ_FUYX01000002.1"/>
</dbReference>
<feature type="region of interest" description="Disordered" evidence="2">
    <location>
        <begin position="389"/>
        <end position="413"/>
    </location>
</feature>
<feature type="compositionally biased region" description="Basic and acidic residues" evidence="2">
    <location>
        <begin position="401"/>
        <end position="413"/>
    </location>
</feature>
<gene>
    <name evidence="3" type="ORF">SAMN05660750_00735</name>
</gene>
<proteinExistence type="predicted"/>
<dbReference type="PANTHER" id="PTHR48207:SF3">
    <property type="entry name" value="SUCCINATE--HYDROXYMETHYLGLUTARATE COA-TRANSFERASE"/>
    <property type="match status" value="1"/>
</dbReference>
<accession>A0A1T5BDV3</accession>
<keyword evidence="1 3" id="KW-0808">Transferase</keyword>
<dbReference type="PANTHER" id="PTHR48207">
    <property type="entry name" value="SUCCINATE--HYDROXYMETHYLGLUTARATE COA-TRANSFERASE"/>
    <property type="match status" value="1"/>
</dbReference>
<evidence type="ECO:0000256" key="2">
    <source>
        <dbReference type="SAM" id="MobiDB-lite"/>
    </source>
</evidence>
<evidence type="ECO:0000313" key="4">
    <source>
        <dbReference type="Proteomes" id="UP000190130"/>
    </source>
</evidence>
<dbReference type="InterPro" id="IPR023606">
    <property type="entry name" value="CoA-Trfase_III_dom_1_sf"/>
</dbReference>
<organism evidence="3 4">
    <name type="scientific">Bosea thiooxidans</name>
    <dbReference type="NCBI Taxonomy" id="53254"/>
    <lineage>
        <taxon>Bacteria</taxon>
        <taxon>Pseudomonadati</taxon>
        <taxon>Pseudomonadota</taxon>
        <taxon>Alphaproteobacteria</taxon>
        <taxon>Hyphomicrobiales</taxon>
        <taxon>Boseaceae</taxon>
        <taxon>Bosea</taxon>
    </lineage>
</organism>
<dbReference type="Proteomes" id="UP000190130">
    <property type="component" value="Unassembled WGS sequence"/>
</dbReference>